<keyword evidence="2" id="KW-1185">Reference proteome</keyword>
<evidence type="ECO:0000313" key="2">
    <source>
        <dbReference type="Proteomes" id="UP000565455"/>
    </source>
</evidence>
<sequence>MRSARGVGVALTGSYGADLPRFLHLAGIELLKVAAPDAQDRRRQGTSDDFDAECAAHAAFAGTRAVTPRTRDGMAGSLRVLSACRKGG</sequence>
<gene>
    <name evidence="1" type="ORF">GGQ91_005122</name>
</gene>
<protein>
    <submittedName>
        <fullName evidence="1">Uncharacterized protein</fullName>
    </submittedName>
</protein>
<accession>A0ABR6DHX8</accession>
<proteinExistence type="predicted"/>
<name>A0ABR6DHX8_9HYPH</name>
<dbReference type="Proteomes" id="UP000565455">
    <property type="component" value="Unassembled WGS sequence"/>
</dbReference>
<dbReference type="EMBL" id="JACJIM010000009">
    <property type="protein sequence ID" value="MBA9065700.1"/>
    <property type="molecule type" value="Genomic_DNA"/>
</dbReference>
<evidence type="ECO:0000313" key="1">
    <source>
        <dbReference type="EMBL" id="MBA9065700.1"/>
    </source>
</evidence>
<comment type="caution">
    <text evidence="1">The sequence shown here is derived from an EMBL/GenBank/DDBJ whole genome shotgun (WGS) entry which is preliminary data.</text>
</comment>
<reference evidence="1 2" key="1">
    <citation type="submission" date="2020-08" db="EMBL/GenBank/DDBJ databases">
        <title>Genomic Encyclopedia of Type Strains, Phase IV (KMG-IV): sequencing the most valuable type-strain genomes for metagenomic binning, comparative biology and taxonomic classification.</title>
        <authorList>
            <person name="Goeker M."/>
        </authorList>
    </citation>
    <scope>NUCLEOTIDE SEQUENCE [LARGE SCALE GENOMIC DNA]</scope>
    <source>
        <strain evidence="1 2">DSM 5686</strain>
    </source>
</reference>
<organism evidence="1 2">
    <name type="scientific">Methylobacterium fujisawaense</name>
    <dbReference type="NCBI Taxonomy" id="107400"/>
    <lineage>
        <taxon>Bacteria</taxon>
        <taxon>Pseudomonadati</taxon>
        <taxon>Pseudomonadota</taxon>
        <taxon>Alphaproteobacteria</taxon>
        <taxon>Hyphomicrobiales</taxon>
        <taxon>Methylobacteriaceae</taxon>
        <taxon>Methylobacterium</taxon>
    </lineage>
</organism>